<protein>
    <recommendedName>
        <fullName evidence="4">Tubulin epsilon and delta complex 2</fullName>
    </recommendedName>
</protein>
<dbReference type="Pfam" id="PF15764">
    <property type="entry name" value="DUF4693"/>
    <property type="match status" value="1"/>
</dbReference>
<evidence type="ECO:0008006" key="4">
    <source>
        <dbReference type="Google" id="ProtNLM"/>
    </source>
</evidence>
<evidence type="ECO:0000313" key="3">
    <source>
        <dbReference type="Ensembl" id="ENSCCNP00000007768.1"/>
    </source>
</evidence>
<dbReference type="PANTHER" id="PTHR14870:SF1">
    <property type="entry name" value="TUBULIN EPSILON AND DELTA COMPLEX PROTEIN 2"/>
    <property type="match status" value="1"/>
</dbReference>
<feature type="region of interest" description="Disordered" evidence="2">
    <location>
        <begin position="97"/>
        <end position="156"/>
    </location>
</feature>
<feature type="coiled-coil region" evidence="1">
    <location>
        <begin position="11"/>
        <end position="38"/>
    </location>
</feature>
<organism evidence="3">
    <name type="scientific">Castor canadensis</name>
    <name type="common">American beaver</name>
    <dbReference type="NCBI Taxonomy" id="51338"/>
    <lineage>
        <taxon>Eukaryota</taxon>
        <taxon>Metazoa</taxon>
        <taxon>Chordata</taxon>
        <taxon>Craniata</taxon>
        <taxon>Vertebrata</taxon>
        <taxon>Euteleostomi</taxon>
        <taxon>Mammalia</taxon>
        <taxon>Eutheria</taxon>
        <taxon>Euarchontoglires</taxon>
        <taxon>Glires</taxon>
        <taxon>Rodentia</taxon>
        <taxon>Castorimorpha</taxon>
        <taxon>Castoridae</taxon>
        <taxon>Castor</taxon>
    </lineage>
</organism>
<reference evidence="3" key="1">
    <citation type="submission" date="2023-09" db="UniProtKB">
        <authorList>
            <consortium name="Ensembl"/>
        </authorList>
    </citation>
    <scope>IDENTIFICATION</scope>
</reference>
<accession>A0A8C0WAS1</accession>
<evidence type="ECO:0000256" key="2">
    <source>
        <dbReference type="SAM" id="MobiDB-lite"/>
    </source>
</evidence>
<feature type="region of interest" description="Disordered" evidence="2">
    <location>
        <begin position="51"/>
        <end position="81"/>
    </location>
</feature>
<dbReference type="Ensembl" id="ENSCCNT00000010271.1">
    <property type="protein sequence ID" value="ENSCCNP00000007768.1"/>
    <property type="gene ID" value="ENSCCNG00000008241.1"/>
</dbReference>
<proteinExistence type="predicted"/>
<keyword evidence="1" id="KW-0175">Coiled coil</keyword>
<feature type="compositionally biased region" description="Low complexity" evidence="2">
    <location>
        <begin position="117"/>
        <end position="144"/>
    </location>
</feature>
<sequence>LGSRTAVMLPAESARRLVTELQDALDACSERQRQLEESLRVSRRLLQAWEPAHTPAPEPLPGPESKEKDPSPACTPSPQDLKELEFLTRALEKAVRVRKGISKAGERNRATNLKSGSIATAPSTTASAPPQASSRTGSRVSVTRPTKAIHQTKVPVKEHPECRFLSVGDRTHVGIGTQATRPGSGLRDQQMSLLAAPQATEAFTLKEKGTLLQLPMAFRKAAAKNSRLWAQLNFTQTSDSRDATSSAKTQFIQNMQMASGWSGPRPSAMEVKVETQRLRKVCMLLRLHMQEELSAAPADWMQEYRSLLTLEGLQAIVEQYLHRLQDLHAAVTEPPPEPYLVGNPPQALSSCRGEEDSSWSPQILLYSSTQELQTLAALKLRVAMLDQQIHLEKVLMAELLPLISTQEPQGPTWLTLCRAAHSLLCEGSERFLTVLRDDPAD</sequence>
<name>A0A8C0WAS1_CASCN</name>
<gene>
    <name evidence="3" type="primary">Tedc2</name>
</gene>
<evidence type="ECO:0000256" key="1">
    <source>
        <dbReference type="SAM" id="Coils"/>
    </source>
</evidence>
<dbReference type="AlphaFoldDB" id="A0A8C0WAS1"/>
<dbReference type="PANTHER" id="PTHR14870">
    <property type="entry name" value="TUBULIN EPSILON AND DELTA COMPLEX PROTEIN 2"/>
    <property type="match status" value="1"/>
</dbReference>
<dbReference type="InterPro" id="IPR031518">
    <property type="entry name" value="DUF4693"/>
</dbReference>